<sequence>MNPNPDKNLTIKVRDKIFLRYPIKTHLITKNDLLPDIIKKYVQPHLQNSDMVVMSERMVAITQGRLIHESEIKASWLAKFLIKFVKKWPNDPGFRNAKKMQVVINIAGTGRVILAALISALTKPFGIRGLFYIICGYGVSAIDGFAPGTIPPYDEYAVLGPENPNLVCNNLAAEFENAFAIVDANNIDVAILGSSDNIKILKEELRLAFIDNPIGQGLEQTPICIVREEK</sequence>
<evidence type="ECO:0000259" key="1">
    <source>
        <dbReference type="Pfam" id="PF01996"/>
    </source>
</evidence>
<organism evidence="2 3">
    <name type="scientific">Candidatus Kuenenbacteria bacterium CG10_big_fil_rev_8_21_14_0_10_36_11</name>
    <dbReference type="NCBI Taxonomy" id="1974618"/>
    <lineage>
        <taxon>Bacteria</taxon>
        <taxon>Candidatus Kueneniibacteriota</taxon>
    </lineage>
</organism>
<dbReference type="AlphaFoldDB" id="A0A2M6WA51"/>
<dbReference type="EMBL" id="PFBP01000040">
    <property type="protein sequence ID" value="PIT89676.1"/>
    <property type="molecule type" value="Genomic_DNA"/>
</dbReference>
<dbReference type="InterPro" id="IPR002847">
    <property type="entry name" value="F420-0_gamma-glut_ligase-dom"/>
</dbReference>
<keyword evidence="2" id="KW-0436">Ligase</keyword>
<gene>
    <name evidence="2" type="ORF">COU23_02560</name>
</gene>
<accession>A0A2M6WA51</accession>
<name>A0A2M6WA51_9BACT</name>
<comment type="caution">
    <text evidence="2">The sequence shown here is derived from an EMBL/GenBank/DDBJ whole genome shotgun (WGS) entry which is preliminary data.</text>
</comment>
<reference evidence="3" key="1">
    <citation type="submission" date="2017-09" db="EMBL/GenBank/DDBJ databases">
        <title>Depth-based differentiation of microbial function through sediment-hosted aquifers and enrichment of novel symbionts in the deep terrestrial subsurface.</title>
        <authorList>
            <person name="Probst A.J."/>
            <person name="Ladd B."/>
            <person name="Jarett J.K."/>
            <person name="Geller-Mcgrath D.E."/>
            <person name="Sieber C.M.K."/>
            <person name="Emerson J.B."/>
            <person name="Anantharaman K."/>
            <person name="Thomas B.C."/>
            <person name="Malmstrom R."/>
            <person name="Stieglmeier M."/>
            <person name="Klingl A."/>
            <person name="Woyke T."/>
            <person name="Ryan C.M."/>
            <person name="Banfield J.F."/>
        </authorList>
    </citation>
    <scope>NUCLEOTIDE SEQUENCE [LARGE SCALE GENOMIC DNA]</scope>
</reference>
<dbReference type="SUPFAM" id="SSF144010">
    <property type="entry name" value="CofE-like"/>
    <property type="match status" value="1"/>
</dbReference>
<evidence type="ECO:0000313" key="3">
    <source>
        <dbReference type="Proteomes" id="UP000231464"/>
    </source>
</evidence>
<evidence type="ECO:0000313" key="2">
    <source>
        <dbReference type="EMBL" id="PIT89676.1"/>
    </source>
</evidence>
<dbReference type="Gene3D" id="3.30.1330.100">
    <property type="entry name" value="CofE-like"/>
    <property type="match status" value="1"/>
</dbReference>
<dbReference type="Pfam" id="PF01996">
    <property type="entry name" value="F420_ligase"/>
    <property type="match status" value="1"/>
</dbReference>
<dbReference type="GO" id="GO:0016874">
    <property type="term" value="F:ligase activity"/>
    <property type="evidence" value="ECO:0007669"/>
    <property type="project" value="UniProtKB-KW"/>
</dbReference>
<protein>
    <submittedName>
        <fullName evidence="2">F420-0--gamma-glutamyl ligase</fullName>
    </submittedName>
</protein>
<feature type="domain" description="Coenzyme F420:L-glutamate ligase-like" evidence="1">
    <location>
        <begin position="23"/>
        <end position="177"/>
    </location>
</feature>
<proteinExistence type="predicted"/>
<dbReference type="Proteomes" id="UP000231464">
    <property type="component" value="Unassembled WGS sequence"/>
</dbReference>